<gene>
    <name evidence="1" type="ORF">K0M31_020425</name>
</gene>
<protein>
    <submittedName>
        <fullName evidence="1">Uncharacterized protein</fullName>
    </submittedName>
</protein>
<proteinExistence type="predicted"/>
<accession>A0AA40KQR2</accession>
<organism evidence="1 2">
    <name type="scientific">Melipona bicolor</name>
    <dbReference type="NCBI Taxonomy" id="60889"/>
    <lineage>
        <taxon>Eukaryota</taxon>
        <taxon>Metazoa</taxon>
        <taxon>Ecdysozoa</taxon>
        <taxon>Arthropoda</taxon>
        <taxon>Hexapoda</taxon>
        <taxon>Insecta</taxon>
        <taxon>Pterygota</taxon>
        <taxon>Neoptera</taxon>
        <taxon>Endopterygota</taxon>
        <taxon>Hymenoptera</taxon>
        <taxon>Apocrita</taxon>
        <taxon>Aculeata</taxon>
        <taxon>Apoidea</taxon>
        <taxon>Anthophila</taxon>
        <taxon>Apidae</taxon>
        <taxon>Melipona</taxon>
    </lineage>
</organism>
<comment type="caution">
    <text evidence="1">The sequence shown here is derived from an EMBL/GenBank/DDBJ whole genome shotgun (WGS) entry which is preliminary data.</text>
</comment>
<keyword evidence="2" id="KW-1185">Reference proteome</keyword>
<reference evidence="1" key="1">
    <citation type="submission" date="2021-10" db="EMBL/GenBank/DDBJ databases">
        <title>Melipona bicolor Genome sequencing and assembly.</title>
        <authorList>
            <person name="Araujo N.S."/>
            <person name="Arias M.C."/>
        </authorList>
    </citation>
    <scope>NUCLEOTIDE SEQUENCE</scope>
    <source>
        <strain evidence="1">USP_2M_L1-L4_2017</strain>
        <tissue evidence="1">Whole body</tissue>
    </source>
</reference>
<name>A0AA40KQR2_9HYME</name>
<sequence>MTTTTVRKEKEAFRQHVTLFSCNTRLSKKKAALRYFPSLDNIGNTIFSDFITLGHETEEKIVLRNGCNTVEDSEELLLDLPIECKHGDTVGYADDQ</sequence>
<dbReference type="EMBL" id="JAHYIQ010000009">
    <property type="protein sequence ID" value="KAK1129299.1"/>
    <property type="molecule type" value="Genomic_DNA"/>
</dbReference>
<dbReference type="AlphaFoldDB" id="A0AA40KQR2"/>
<evidence type="ECO:0000313" key="2">
    <source>
        <dbReference type="Proteomes" id="UP001177670"/>
    </source>
</evidence>
<dbReference type="Proteomes" id="UP001177670">
    <property type="component" value="Unassembled WGS sequence"/>
</dbReference>
<evidence type="ECO:0000313" key="1">
    <source>
        <dbReference type="EMBL" id="KAK1129299.1"/>
    </source>
</evidence>